<comment type="function">
    <text evidence="7">Arginine methyltransferase involved in the assembly or stability of mitochondrial NADH:ubiquinone oxidoreductase complex (complex I).</text>
</comment>
<evidence type="ECO:0000256" key="1">
    <source>
        <dbReference type="ARBA" id="ARBA00004173"/>
    </source>
</evidence>
<dbReference type="OMA" id="LPFAPNM"/>
<dbReference type="GO" id="GO:0005739">
    <property type="term" value="C:mitochondrion"/>
    <property type="evidence" value="ECO:0007669"/>
    <property type="project" value="UniProtKB-SubCell"/>
</dbReference>
<comment type="catalytic activity">
    <reaction evidence="6 7">
        <text>L-arginyl-[protein] + 2 S-adenosyl-L-methionine = N(omega),N(omega)'-dimethyl-L-arginyl-[protein] + 2 S-adenosyl-L-homocysteine + 2 H(+)</text>
        <dbReference type="Rhea" id="RHEA:48108"/>
        <dbReference type="Rhea" id="RHEA-COMP:10532"/>
        <dbReference type="Rhea" id="RHEA-COMP:11992"/>
        <dbReference type="ChEBI" id="CHEBI:15378"/>
        <dbReference type="ChEBI" id="CHEBI:29965"/>
        <dbReference type="ChEBI" id="CHEBI:57856"/>
        <dbReference type="ChEBI" id="CHEBI:59789"/>
        <dbReference type="ChEBI" id="CHEBI:88221"/>
        <dbReference type="EC" id="2.1.1.320"/>
    </reaction>
</comment>
<gene>
    <name evidence="8" type="ORF">BON22_5492</name>
</gene>
<comment type="similarity">
    <text evidence="2 7">Belongs to the NDUFAF7 family.</text>
</comment>
<organism evidence="8 9">
    <name type="scientific">Cyberlindnera fabianii</name>
    <name type="common">Yeast</name>
    <name type="synonym">Hansenula fabianii</name>
    <dbReference type="NCBI Taxonomy" id="36022"/>
    <lineage>
        <taxon>Eukaryota</taxon>
        <taxon>Fungi</taxon>
        <taxon>Dikarya</taxon>
        <taxon>Ascomycota</taxon>
        <taxon>Saccharomycotina</taxon>
        <taxon>Saccharomycetes</taxon>
        <taxon>Phaffomycetales</taxon>
        <taxon>Phaffomycetaceae</taxon>
        <taxon>Cyberlindnera</taxon>
    </lineage>
</organism>
<evidence type="ECO:0000256" key="2">
    <source>
        <dbReference type="ARBA" id="ARBA00005891"/>
    </source>
</evidence>
<dbReference type="PANTHER" id="PTHR12049">
    <property type="entry name" value="PROTEIN ARGININE METHYLTRANSFERASE NDUFAF7, MITOCHONDRIAL"/>
    <property type="match status" value="1"/>
</dbReference>
<dbReference type="GO" id="GO:0035243">
    <property type="term" value="F:protein-arginine omega-N symmetric methyltransferase activity"/>
    <property type="evidence" value="ECO:0007669"/>
    <property type="project" value="UniProtKB-EC"/>
</dbReference>
<comment type="caution">
    <text evidence="8">The sequence shown here is derived from an EMBL/GenBank/DDBJ whole genome shotgun (WGS) entry which is preliminary data.</text>
</comment>
<keyword evidence="9" id="KW-1185">Reference proteome</keyword>
<dbReference type="EMBL" id="MPUK01000020">
    <property type="protein sequence ID" value="ONH64655.1"/>
    <property type="molecule type" value="Genomic_DNA"/>
</dbReference>
<evidence type="ECO:0000256" key="5">
    <source>
        <dbReference type="ARBA" id="ARBA00023128"/>
    </source>
</evidence>
<evidence type="ECO:0000256" key="4">
    <source>
        <dbReference type="ARBA" id="ARBA00022679"/>
    </source>
</evidence>
<dbReference type="VEuPathDB" id="FungiDB:BON22_5492"/>
<keyword evidence="3 7" id="KW-0489">Methyltransferase</keyword>
<proteinExistence type="inferred from homology"/>
<dbReference type="InterPro" id="IPR003788">
    <property type="entry name" value="NDUFAF7"/>
</dbReference>
<sequence length="467" mass="53829">MSPTSPFSPLFNSLSSHPLNGSSPSEFFDTYPLITSRRLAKRTERPTKVKMLTSDFIEDSLYNPNYGYFPTQAQIFQTDSPFLYEDLEGTDDFMSAWLTQYSKYSADQMALQLWHTPTELFQPYYGEAIARYLLVNYKLNLYPYNDLIIYEIGGGNGTLMKNILDYIRENDPDVYTRTQYKIVEISKSLADKQRMKALMVNMRDRGHDGKRVSVINKSIMDWDEVVPEPCFVVGMEVLDNLSHDVVKYDIETGECHQGYVVIDEKGDFHQFFSPEIDEWTRLYLDLRGEHFITKGDSKWRGVVSGLSTKGKPTSIHPLNELKAVQRLRNWLSPFHNSLSVSEFIPTRLLQLFSTLNQYFPEHQLILADFDSFNGQSEGYNSPVVQTMIDGKMVAASTYMVQQGYFDIMFPTDFHIARDLYIQTCGKLIETSKHDEFLRQWGDITSTTTKSGENPLLDFYPNAAFLHS</sequence>
<evidence type="ECO:0000313" key="9">
    <source>
        <dbReference type="Proteomes" id="UP000189513"/>
    </source>
</evidence>
<dbReference type="SUPFAM" id="SSF53335">
    <property type="entry name" value="S-adenosyl-L-methionine-dependent methyltransferases"/>
    <property type="match status" value="1"/>
</dbReference>
<dbReference type="Gene3D" id="3.40.50.12710">
    <property type="match status" value="1"/>
</dbReference>
<accession>A0A1V2KZ97</accession>
<keyword evidence="4 7" id="KW-0808">Transferase</keyword>
<protein>
    <recommendedName>
        <fullName evidence="7">Protein arginine methyltransferase NDUFAF7</fullName>
        <ecNumber evidence="7">2.1.1.320</ecNumber>
    </recommendedName>
</protein>
<dbReference type="InterPro" id="IPR038375">
    <property type="entry name" value="NDUFAF7_sf"/>
</dbReference>
<keyword evidence="8" id="KW-0830">Ubiquinone</keyword>
<name>A0A1V2KZ97_CYBFA</name>
<dbReference type="AlphaFoldDB" id="A0A1V2KZ97"/>
<keyword evidence="5 7" id="KW-0496">Mitochondrion</keyword>
<evidence type="ECO:0000313" key="8">
    <source>
        <dbReference type="EMBL" id="ONH64655.1"/>
    </source>
</evidence>
<dbReference type="Proteomes" id="UP000189513">
    <property type="component" value="Unassembled WGS sequence"/>
</dbReference>
<dbReference type="STRING" id="36022.A0A1V2KZ97"/>
<evidence type="ECO:0000256" key="6">
    <source>
        <dbReference type="ARBA" id="ARBA00048612"/>
    </source>
</evidence>
<dbReference type="Pfam" id="PF02636">
    <property type="entry name" value="Methyltransf_28"/>
    <property type="match status" value="1"/>
</dbReference>
<evidence type="ECO:0000256" key="7">
    <source>
        <dbReference type="RuleBase" id="RU364114"/>
    </source>
</evidence>
<dbReference type="InterPro" id="IPR029063">
    <property type="entry name" value="SAM-dependent_MTases_sf"/>
</dbReference>
<dbReference type="EC" id="2.1.1.320" evidence="7"/>
<reference evidence="9" key="1">
    <citation type="journal article" date="2017" name="Genome Announc.">
        <title>Genome sequences of Cyberlindnera fabianii 65, Pichia kudriavzevii 129, and Saccharomyces cerevisiae 131 isolated from fermented masau fruits in Zimbabwe.</title>
        <authorList>
            <person name="van Rijswijck I.M.H."/>
            <person name="Derks M.F.L."/>
            <person name="Abee T."/>
            <person name="de Ridder D."/>
            <person name="Smid E.J."/>
        </authorList>
    </citation>
    <scope>NUCLEOTIDE SEQUENCE [LARGE SCALE GENOMIC DNA]</scope>
    <source>
        <strain evidence="9">65</strain>
    </source>
</reference>
<dbReference type="PANTHER" id="PTHR12049:SF5">
    <property type="entry name" value="PROTEIN ARGININE METHYLTRANSFERASE NDUFAF7 HOMOLOG, MITOCHONDRIAL"/>
    <property type="match status" value="1"/>
</dbReference>
<dbReference type="GO" id="GO:0032259">
    <property type="term" value="P:methylation"/>
    <property type="evidence" value="ECO:0007669"/>
    <property type="project" value="UniProtKB-KW"/>
</dbReference>
<evidence type="ECO:0000256" key="3">
    <source>
        <dbReference type="ARBA" id="ARBA00022603"/>
    </source>
</evidence>
<comment type="subcellular location">
    <subcellularLocation>
        <location evidence="1 7">Mitochondrion</location>
    </subcellularLocation>
</comment>